<reference evidence="12" key="1">
    <citation type="submission" date="2025-08" db="UniProtKB">
        <authorList>
            <consortium name="RefSeq"/>
        </authorList>
    </citation>
    <scope>IDENTIFICATION</scope>
    <source>
        <tissue evidence="12">Whole body</tissue>
    </source>
</reference>
<dbReference type="Gene3D" id="2.170.140.10">
    <property type="entry name" value="Chitin binding domain"/>
    <property type="match status" value="1"/>
</dbReference>
<dbReference type="Pfam" id="PF00704">
    <property type="entry name" value="Glyco_hydro_18"/>
    <property type="match status" value="1"/>
</dbReference>
<dbReference type="PANTHER" id="PTHR11177">
    <property type="entry name" value="CHITINASE"/>
    <property type="match status" value="1"/>
</dbReference>
<protein>
    <submittedName>
        <fullName evidence="12">Chitinase-3-like protein 1 isoform X1</fullName>
    </submittedName>
</protein>
<evidence type="ECO:0000256" key="1">
    <source>
        <dbReference type="ARBA" id="ARBA00009121"/>
    </source>
</evidence>
<dbReference type="SUPFAM" id="SSF57625">
    <property type="entry name" value="Invertebrate chitin-binding proteins"/>
    <property type="match status" value="1"/>
</dbReference>
<dbReference type="InterPro" id="IPR001579">
    <property type="entry name" value="Glyco_hydro_18_chit_AS"/>
</dbReference>
<dbReference type="InterPro" id="IPR050314">
    <property type="entry name" value="Glycosyl_Hydrlase_18"/>
</dbReference>
<dbReference type="Pfam" id="PF01607">
    <property type="entry name" value="CBM_14"/>
    <property type="match status" value="1"/>
</dbReference>
<feature type="domain" description="Chitin-binding type-2" evidence="9">
    <location>
        <begin position="471"/>
        <end position="530"/>
    </location>
</feature>
<dbReference type="PROSITE" id="PS50940">
    <property type="entry name" value="CHIT_BIND_II"/>
    <property type="match status" value="1"/>
</dbReference>
<dbReference type="CDD" id="cd02872">
    <property type="entry name" value="GH18_chitolectin_chitotriosidase"/>
    <property type="match status" value="1"/>
</dbReference>
<feature type="compositionally biased region" description="Low complexity" evidence="7">
    <location>
        <begin position="399"/>
        <end position="464"/>
    </location>
</feature>
<dbReference type="PANTHER" id="PTHR11177:SF360">
    <property type="entry name" value="CHITINASE 4-RELATED"/>
    <property type="match status" value="1"/>
</dbReference>
<evidence type="ECO:0000313" key="11">
    <source>
        <dbReference type="Proteomes" id="UP001652626"/>
    </source>
</evidence>
<dbReference type="Gene3D" id="3.10.50.10">
    <property type="match status" value="1"/>
</dbReference>
<keyword evidence="3 6" id="KW-0378">Hydrolase</keyword>
<dbReference type="InterPro" id="IPR002557">
    <property type="entry name" value="Chitin-bd_dom"/>
</dbReference>
<evidence type="ECO:0000256" key="7">
    <source>
        <dbReference type="SAM" id="MobiDB-lite"/>
    </source>
</evidence>
<organism evidence="11 12">
    <name type="scientific">Vanessa tameamea</name>
    <name type="common">Kamehameha butterfly</name>
    <dbReference type="NCBI Taxonomy" id="334116"/>
    <lineage>
        <taxon>Eukaryota</taxon>
        <taxon>Metazoa</taxon>
        <taxon>Ecdysozoa</taxon>
        <taxon>Arthropoda</taxon>
        <taxon>Hexapoda</taxon>
        <taxon>Insecta</taxon>
        <taxon>Pterygota</taxon>
        <taxon>Neoptera</taxon>
        <taxon>Endopterygota</taxon>
        <taxon>Lepidoptera</taxon>
        <taxon>Glossata</taxon>
        <taxon>Ditrysia</taxon>
        <taxon>Papilionoidea</taxon>
        <taxon>Nymphalidae</taxon>
        <taxon>Nymphalinae</taxon>
        <taxon>Vanessa</taxon>
    </lineage>
</organism>
<dbReference type="GeneID" id="113401882"/>
<dbReference type="SUPFAM" id="SSF54556">
    <property type="entry name" value="Chitinase insertion domain"/>
    <property type="match status" value="1"/>
</dbReference>
<keyword evidence="8" id="KW-0732">Signal</keyword>
<evidence type="ECO:0000256" key="8">
    <source>
        <dbReference type="SAM" id="SignalP"/>
    </source>
</evidence>
<feature type="chain" id="PRO_5046962450" evidence="8">
    <location>
        <begin position="22"/>
        <end position="531"/>
    </location>
</feature>
<evidence type="ECO:0000313" key="12">
    <source>
        <dbReference type="RefSeq" id="XP_064074768.1"/>
    </source>
</evidence>
<evidence type="ECO:0000256" key="3">
    <source>
        <dbReference type="ARBA" id="ARBA00022801"/>
    </source>
</evidence>
<keyword evidence="11" id="KW-1185">Reference proteome</keyword>
<dbReference type="SMART" id="SM00636">
    <property type="entry name" value="Glyco_18"/>
    <property type="match status" value="1"/>
</dbReference>
<evidence type="ECO:0000259" key="9">
    <source>
        <dbReference type="PROSITE" id="PS50940"/>
    </source>
</evidence>
<keyword evidence="5 6" id="KW-0326">Glycosidase</keyword>
<feature type="domain" description="GH18" evidence="10">
    <location>
        <begin position="23"/>
        <end position="396"/>
    </location>
</feature>
<dbReference type="InterPro" id="IPR029070">
    <property type="entry name" value="Chitinase_insertion_sf"/>
</dbReference>
<dbReference type="RefSeq" id="XP_064074768.1">
    <property type="nucleotide sequence ID" value="XM_064218698.1"/>
</dbReference>
<gene>
    <name evidence="12" type="primary">LOC113401882</name>
</gene>
<dbReference type="SUPFAM" id="SSF51445">
    <property type="entry name" value="(Trans)glycosidases"/>
    <property type="match status" value="1"/>
</dbReference>
<evidence type="ECO:0000256" key="6">
    <source>
        <dbReference type="RuleBase" id="RU000489"/>
    </source>
</evidence>
<dbReference type="InterPro" id="IPR001223">
    <property type="entry name" value="Glyco_hydro18_cat"/>
</dbReference>
<evidence type="ECO:0000256" key="5">
    <source>
        <dbReference type="ARBA" id="ARBA00023295"/>
    </source>
</evidence>
<evidence type="ECO:0000256" key="4">
    <source>
        <dbReference type="ARBA" id="ARBA00023157"/>
    </source>
</evidence>
<comment type="similarity">
    <text evidence="1">Belongs to the glycosyl hydrolase 18 family. Chitinase class II subfamily.</text>
</comment>
<evidence type="ECO:0000259" key="10">
    <source>
        <dbReference type="PROSITE" id="PS51910"/>
    </source>
</evidence>
<feature type="region of interest" description="Disordered" evidence="7">
    <location>
        <begin position="399"/>
        <end position="468"/>
    </location>
</feature>
<feature type="signal peptide" evidence="8">
    <location>
        <begin position="1"/>
        <end position="21"/>
    </location>
</feature>
<dbReference type="InterPro" id="IPR011583">
    <property type="entry name" value="Chitinase_II/V-like_cat"/>
</dbReference>
<dbReference type="Proteomes" id="UP001652626">
    <property type="component" value="Chromosome 23"/>
</dbReference>
<accession>A0ABM4ATZ9</accession>
<keyword evidence="2" id="KW-0147">Chitin-binding</keyword>
<dbReference type="SMART" id="SM00494">
    <property type="entry name" value="ChtBD2"/>
    <property type="match status" value="1"/>
</dbReference>
<dbReference type="Gene3D" id="3.20.20.80">
    <property type="entry name" value="Glycosidases"/>
    <property type="match status" value="1"/>
</dbReference>
<proteinExistence type="inferred from homology"/>
<evidence type="ECO:0000256" key="2">
    <source>
        <dbReference type="ARBA" id="ARBA00022669"/>
    </source>
</evidence>
<sequence length="531" mass="58540">MNKLFLFVICASFLNKYIVTADKVVICYYGTWATYRNGLGKFDVSDINTDLCTHIVYTFVGINSQGTVTSLDAFLDYPDNWGRDNFGKFNALKLQNSKLKTILAVGGWNEASAKYSVMAANPTLRKNFVSSALAMVLQYGFDGLDVDWEYPNRRDSVNGQADINNFTQLLKELREAFEKYGLILTAAVSSVKSSASLSYDIPSIVQYLDLVNVMTYDMYGAWDPKTGHNAPLHRSEGDLNVDKDQLNTVDIALKYWLEQGCPPEKLVLGLPFYGHTFQLANADNNGVGASANGPGLAGPYTSTSGTIGYNEFCQKLRTESWKQRYDKLAKVPYAVQGQNWVSYDDANSLVAKVEYALQFNIAGVMVWSIETDDFHGICHTEDFPLLRAINRALGKSVVTTTTTTESTSTSSTTTPASTTTTVAPTPASTTTTVAPTSESTTAILTSTSTTSSTTSTTPAPTSTTMDPTENTFACKEEGYYRNPKDCTSFYVCIRNLYNNLESKLIQCPANLYWDQKNVYCNYPSQVDCNLT</sequence>
<dbReference type="PROSITE" id="PS51910">
    <property type="entry name" value="GH18_2"/>
    <property type="match status" value="1"/>
</dbReference>
<keyword evidence="4" id="KW-1015">Disulfide bond</keyword>
<dbReference type="InterPro" id="IPR036508">
    <property type="entry name" value="Chitin-bd_dom_sf"/>
</dbReference>
<dbReference type="PROSITE" id="PS01095">
    <property type="entry name" value="GH18_1"/>
    <property type="match status" value="1"/>
</dbReference>
<dbReference type="InterPro" id="IPR017853">
    <property type="entry name" value="GH"/>
</dbReference>
<name>A0ABM4ATZ9_VANTA</name>